<evidence type="ECO:0000313" key="4">
    <source>
        <dbReference type="Proteomes" id="UP000291591"/>
    </source>
</evidence>
<keyword evidence="2" id="KW-1133">Transmembrane helix</keyword>
<reference evidence="3 4" key="1">
    <citation type="submission" date="2019-02" db="EMBL/GenBank/DDBJ databases">
        <title>Sequencing the genomes of 1000 actinobacteria strains.</title>
        <authorList>
            <person name="Klenk H.-P."/>
        </authorList>
    </citation>
    <scope>NUCLEOTIDE SEQUENCE [LARGE SCALE GENOMIC DNA]</scope>
    <source>
        <strain evidence="3 4">DSM 45779</strain>
    </source>
</reference>
<protein>
    <submittedName>
        <fullName evidence="3">Uncharacterized protein</fullName>
    </submittedName>
</protein>
<keyword evidence="4" id="KW-1185">Reference proteome</keyword>
<dbReference type="Proteomes" id="UP000291591">
    <property type="component" value="Unassembled WGS sequence"/>
</dbReference>
<evidence type="ECO:0000313" key="3">
    <source>
        <dbReference type="EMBL" id="RZT88759.1"/>
    </source>
</evidence>
<sequence>MSSRSSTSLGAKFVGAVLVLGLVLLILKWALITAAILIVPFGVWWAWDQTRDQRATRRAEAQQMTDRRRRDEIESRASVDAAGGCGWCGSRIAHRDDRGTLVFPVDFHRAEIEEQLRSASASR</sequence>
<organism evidence="3 4">
    <name type="scientific">Pseudonocardia sediminis</name>
    <dbReference type="NCBI Taxonomy" id="1397368"/>
    <lineage>
        <taxon>Bacteria</taxon>
        <taxon>Bacillati</taxon>
        <taxon>Actinomycetota</taxon>
        <taxon>Actinomycetes</taxon>
        <taxon>Pseudonocardiales</taxon>
        <taxon>Pseudonocardiaceae</taxon>
        <taxon>Pseudonocardia</taxon>
    </lineage>
</organism>
<accession>A0A4Q7V7M2</accession>
<comment type="caution">
    <text evidence="3">The sequence shown here is derived from an EMBL/GenBank/DDBJ whole genome shotgun (WGS) entry which is preliminary data.</text>
</comment>
<name>A0A4Q7V7M2_PSEST</name>
<keyword evidence="2" id="KW-0472">Membrane</keyword>
<feature type="transmembrane region" description="Helical" evidence="2">
    <location>
        <begin position="14"/>
        <end position="47"/>
    </location>
</feature>
<gene>
    <name evidence="3" type="ORF">EV383_5704</name>
</gene>
<proteinExistence type="predicted"/>
<feature type="compositionally biased region" description="Basic and acidic residues" evidence="1">
    <location>
        <begin position="56"/>
        <end position="77"/>
    </location>
</feature>
<evidence type="ECO:0000256" key="1">
    <source>
        <dbReference type="SAM" id="MobiDB-lite"/>
    </source>
</evidence>
<evidence type="ECO:0000256" key="2">
    <source>
        <dbReference type="SAM" id="Phobius"/>
    </source>
</evidence>
<dbReference type="EMBL" id="SHKL01000001">
    <property type="protein sequence ID" value="RZT88759.1"/>
    <property type="molecule type" value="Genomic_DNA"/>
</dbReference>
<feature type="region of interest" description="Disordered" evidence="1">
    <location>
        <begin position="56"/>
        <end position="78"/>
    </location>
</feature>
<dbReference type="AlphaFoldDB" id="A0A4Q7V7M2"/>
<keyword evidence="2" id="KW-0812">Transmembrane</keyword>